<accession>A0AAV6W4L0</accession>
<sequence>MWVKHHSFLEAVSNNWSILIDAYGILKLQLKLLRLKKFLKQWNWNIFGNIFDGVKAAQTGSELCESISMIILLTLPKSPLKKQMRPLPKPCHLKKLIGNKKLPSDGFWKDPSDIKRSGVNFFSDLLSGEQADFSPDDLTWISPIPPSANLASISLNPSSVEIYHAIAPEIHAKAYKEG</sequence>
<dbReference type="Proteomes" id="UP000826271">
    <property type="component" value="Unassembled WGS sequence"/>
</dbReference>
<proteinExistence type="predicted"/>
<reference evidence="1" key="1">
    <citation type="submission" date="2019-10" db="EMBL/GenBank/DDBJ databases">
        <authorList>
            <person name="Zhang R."/>
            <person name="Pan Y."/>
            <person name="Wang J."/>
            <person name="Ma R."/>
            <person name="Yu S."/>
        </authorList>
    </citation>
    <scope>NUCLEOTIDE SEQUENCE</scope>
    <source>
        <strain evidence="1">LA-IB0</strain>
        <tissue evidence="1">Leaf</tissue>
    </source>
</reference>
<dbReference type="AlphaFoldDB" id="A0AAV6W4L0"/>
<comment type="caution">
    <text evidence="1">The sequence shown here is derived from an EMBL/GenBank/DDBJ whole genome shotgun (WGS) entry which is preliminary data.</text>
</comment>
<name>A0AAV6W4L0_9LAMI</name>
<dbReference type="EMBL" id="WHWC01000019">
    <property type="protein sequence ID" value="KAG8363247.1"/>
    <property type="molecule type" value="Genomic_DNA"/>
</dbReference>
<protein>
    <submittedName>
        <fullName evidence="1">Uncharacterized protein</fullName>
    </submittedName>
</protein>
<evidence type="ECO:0000313" key="1">
    <source>
        <dbReference type="EMBL" id="KAG8363247.1"/>
    </source>
</evidence>
<keyword evidence="2" id="KW-1185">Reference proteome</keyword>
<gene>
    <name evidence="1" type="ORF">BUALT_Bualt19G0002300</name>
</gene>
<organism evidence="1 2">
    <name type="scientific">Buddleja alternifolia</name>
    <dbReference type="NCBI Taxonomy" id="168488"/>
    <lineage>
        <taxon>Eukaryota</taxon>
        <taxon>Viridiplantae</taxon>
        <taxon>Streptophyta</taxon>
        <taxon>Embryophyta</taxon>
        <taxon>Tracheophyta</taxon>
        <taxon>Spermatophyta</taxon>
        <taxon>Magnoliopsida</taxon>
        <taxon>eudicotyledons</taxon>
        <taxon>Gunneridae</taxon>
        <taxon>Pentapetalae</taxon>
        <taxon>asterids</taxon>
        <taxon>lamiids</taxon>
        <taxon>Lamiales</taxon>
        <taxon>Scrophulariaceae</taxon>
        <taxon>Buddlejeae</taxon>
        <taxon>Buddleja</taxon>
    </lineage>
</organism>
<evidence type="ECO:0000313" key="2">
    <source>
        <dbReference type="Proteomes" id="UP000826271"/>
    </source>
</evidence>